<dbReference type="Proteomes" id="UP000694864">
    <property type="component" value="Chromosome 6"/>
</dbReference>
<dbReference type="SUPFAM" id="SSF52047">
    <property type="entry name" value="RNI-like"/>
    <property type="match status" value="1"/>
</dbReference>
<reference evidence="2" key="1">
    <citation type="journal article" date="2014" name="Nat. Commun.">
        <title>The emerging biofuel crop Camelina sativa retains a highly undifferentiated hexaploid genome structure.</title>
        <authorList>
            <person name="Kagale S."/>
            <person name="Koh C."/>
            <person name="Nixon J."/>
            <person name="Bollina V."/>
            <person name="Clarke W.E."/>
            <person name="Tuteja R."/>
            <person name="Spillane C."/>
            <person name="Robinson S.J."/>
            <person name="Links M.G."/>
            <person name="Clarke C."/>
            <person name="Higgins E.E."/>
            <person name="Huebert T."/>
            <person name="Sharpe A.G."/>
            <person name="Parkin I.A."/>
        </authorList>
    </citation>
    <scope>NUCLEOTIDE SEQUENCE [LARGE SCALE GENOMIC DNA]</scope>
    <source>
        <strain evidence="2">cv. DH55</strain>
    </source>
</reference>
<dbReference type="Pfam" id="PF24758">
    <property type="entry name" value="LRR_At5g56370"/>
    <property type="match status" value="1"/>
</dbReference>
<proteinExistence type="predicted"/>
<evidence type="ECO:0000259" key="1">
    <source>
        <dbReference type="PROSITE" id="PS50181"/>
    </source>
</evidence>
<feature type="domain" description="F-box" evidence="1">
    <location>
        <begin position="1"/>
        <end position="37"/>
    </location>
</feature>
<dbReference type="Gene3D" id="3.80.10.10">
    <property type="entry name" value="Ribonuclease Inhibitor"/>
    <property type="match status" value="1"/>
</dbReference>
<organism evidence="2 3">
    <name type="scientific">Camelina sativa</name>
    <name type="common">False flax</name>
    <name type="synonym">Myagrum sativum</name>
    <dbReference type="NCBI Taxonomy" id="90675"/>
    <lineage>
        <taxon>Eukaryota</taxon>
        <taxon>Viridiplantae</taxon>
        <taxon>Streptophyta</taxon>
        <taxon>Embryophyta</taxon>
        <taxon>Tracheophyta</taxon>
        <taxon>Spermatophyta</taxon>
        <taxon>Magnoliopsida</taxon>
        <taxon>eudicotyledons</taxon>
        <taxon>Gunneridae</taxon>
        <taxon>Pentapetalae</taxon>
        <taxon>rosids</taxon>
        <taxon>malvids</taxon>
        <taxon>Brassicales</taxon>
        <taxon>Brassicaceae</taxon>
        <taxon>Camelineae</taxon>
        <taxon>Camelina</taxon>
    </lineage>
</organism>
<dbReference type="CDD" id="cd22160">
    <property type="entry name" value="F-box_AtFBL13-like"/>
    <property type="match status" value="1"/>
</dbReference>
<dbReference type="InterPro" id="IPR036047">
    <property type="entry name" value="F-box-like_dom_sf"/>
</dbReference>
<gene>
    <name evidence="3" type="primary">LOC104699223</name>
</gene>
<dbReference type="RefSeq" id="XP_010412860.1">
    <property type="nucleotide sequence ID" value="XM_010414558.1"/>
</dbReference>
<evidence type="ECO:0000313" key="3">
    <source>
        <dbReference type="RefSeq" id="XP_010412860.1"/>
    </source>
</evidence>
<accession>A0ABM0SL86</accession>
<dbReference type="SUPFAM" id="SSF81383">
    <property type="entry name" value="F-box domain"/>
    <property type="match status" value="1"/>
</dbReference>
<dbReference type="PANTHER" id="PTHR31293:SF12">
    <property type="entry name" value="RNI-LIKE SUPERFAMILY PROTEIN"/>
    <property type="match status" value="1"/>
</dbReference>
<dbReference type="GeneID" id="104699223"/>
<dbReference type="PROSITE" id="PS50181">
    <property type="entry name" value="FBOX"/>
    <property type="match status" value="1"/>
</dbReference>
<name>A0ABM0SL86_CAMSA</name>
<keyword evidence="2" id="KW-1185">Reference proteome</keyword>
<dbReference type="InterPro" id="IPR032675">
    <property type="entry name" value="LRR_dom_sf"/>
</dbReference>
<dbReference type="InterPro" id="IPR055294">
    <property type="entry name" value="FBL60-like"/>
</dbReference>
<dbReference type="SMART" id="SM00256">
    <property type="entry name" value="FBOX"/>
    <property type="match status" value="1"/>
</dbReference>
<dbReference type="InterPro" id="IPR055411">
    <property type="entry name" value="LRR_FXL15/At3g58940/PEG3-like"/>
</dbReference>
<dbReference type="InterPro" id="IPR001810">
    <property type="entry name" value="F-box_dom"/>
</dbReference>
<protein>
    <submittedName>
        <fullName evidence="3">F-box protein At4g22280-like</fullName>
    </submittedName>
</protein>
<evidence type="ECO:0000313" key="2">
    <source>
        <dbReference type="Proteomes" id="UP000694864"/>
    </source>
</evidence>
<dbReference type="PANTHER" id="PTHR31293">
    <property type="entry name" value="RNI-LIKE SUPERFAMILY PROTEIN"/>
    <property type="match status" value="1"/>
</dbReference>
<dbReference type="Pfam" id="PF00646">
    <property type="entry name" value="F-box"/>
    <property type="match status" value="1"/>
</dbReference>
<reference evidence="3" key="2">
    <citation type="submission" date="2025-08" db="UniProtKB">
        <authorList>
            <consortium name="RefSeq"/>
        </authorList>
    </citation>
    <scope>IDENTIFICATION</scope>
    <source>
        <tissue evidence="3">Leaf</tissue>
    </source>
</reference>
<dbReference type="InterPro" id="IPR053781">
    <property type="entry name" value="F-box_AtFBL13-like"/>
</dbReference>
<sequence>MDVISSVPDEIIGHILSFLSTKEAVSTSLLSKRWRNLCAFSPNLHLDEFHYRNPNNSTSFIDFVDNIFAVSGNSPLKQFTLKHRQQSVDDATRVNSLICNVLTRGVLDLNLFIAGKSNYSLPLEFFTCKTIVNLKLGMGFGIGIVPESASLPALKTLFLDHVGFSSDVQALISACHVLEELTIRVDDCLHWKRTISCPTLQRLIITCQAFKACDPYRAKRVTFDTPNLSYLEYCDSVSNEYQAVNLDSLVEAKLTFESWTGNPQDLFNGLRSVKILELSDYQTSKDRNPSVYEAIAFIC</sequence>
<dbReference type="Gene3D" id="1.20.1280.50">
    <property type="match status" value="1"/>
</dbReference>